<organism evidence="4 5">
    <name type="scientific">Hymenobacter cyanobacteriorum</name>
    <dbReference type="NCBI Taxonomy" id="2926463"/>
    <lineage>
        <taxon>Bacteria</taxon>
        <taxon>Pseudomonadati</taxon>
        <taxon>Bacteroidota</taxon>
        <taxon>Cytophagia</taxon>
        <taxon>Cytophagales</taxon>
        <taxon>Hymenobacteraceae</taxon>
        <taxon>Hymenobacter</taxon>
    </lineage>
</organism>
<dbReference type="InterPro" id="IPR018649">
    <property type="entry name" value="SHOCT"/>
</dbReference>
<feature type="region of interest" description="Disordered" evidence="1">
    <location>
        <begin position="42"/>
        <end position="70"/>
    </location>
</feature>
<keyword evidence="2" id="KW-0812">Transmembrane</keyword>
<sequence length="250" mass="25407">MENSSSPLDTLRQLKEMLDSGALTPTEFEALKQRLVFTSAAPEPAAPNTLPTAITAPPAAPAPLASNAPVPPLPVETPPFANLHSANVPAVSPEAKADEWVFEPAPEPALTPEAPAAFPDRSGYPEPGPFFDDSTPDVAGPPAERNSSLGLVLAIGAVLVFLAVVAYLGFTRPASEHISSTSQTAADSVATPIETGPQVAPLSTTTAAPETVRVAPTNPAPVIQPRAAAPVADSVAPAVKSPVADSAGNQ</sequence>
<protein>
    <submittedName>
        <fullName evidence="4">SHOCT domain-containing protein</fullName>
    </submittedName>
</protein>
<feature type="transmembrane region" description="Helical" evidence="2">
    <location>
        <begin position="149"/>
        <end position="170"/>
    </location>
</feature>
<dbReference type="AlphaFoldDB" id="A0A9X1VCU5"/>
<feature type="domain" description="SHOCT" evidence="3">
    <location>
        <begin position="9"/>
        <end position="35"/>
    </location>
</feature>
<gene>
    <name evidence="4" type="ORF">MON38_05065</name>
</gene>
<name>A0A9X1VCU5_9BACT</name>
<keyword evidence="5" id="KW-1185">Reference proteome</keyword>
<proteinExistence type="predicted"/>
<evidence type="ECO:0000256" key="1">
    <source>
        <dbReference type="SAM" id="MobiDB-lite"/>
    </source>
</evidence>
<keyword evidence="2" id="KW-0472">Membrane</keyword>
<keyword evidence="2" id="KW-1133">Transmembrane helix</keyword>
<dbReference type="Proteomes" id="UP001139193">
    <property type="component" value="Unassembled WGS sequence"/>
</dbReference>
<comment type="caution">
    <text evidence="4">The sequence shown here is derived from an EMBL/GenBank/DDBJ whole genome shotgun (WGS) entry which is preliminary data.</text>
</comment>
<evidence type="ECO:0000313" key="5">
    <source>
        <dbReference type="Proteomes" id="UP001139193"/>
    </source>
</evidence>
<dbReference type="RefSeq" id="WP_241935045.1">
    <property type="nucleotide sequence ID" value="NZ_JALBGC010000001.1"/>
</dbReference>
<dbReference type="EMBL" id="JALBGC010000001">
    <property type="protein sequence ID" value="MCI1186779.1"/>
    <property type="molecule type" value="Genomic_DNA"/>
</dbReference>
<accession>A0A9X1VCU5</accession>
<evidence type="ECO:0000313" key="4">
    <source>
        <dbReference type="EMBL" id="MCI1186779.1"/>
    </source>
</evidence>
<feature type="compositionally biased region" description="Low complexity" evidence="1">
    <location>
        <begin position="46"/>
        <end position="68"/>
    </location>
</feature>
<reference evidence="4" key="1">
    <citation type="submission" date="2022-03" db="EMBL/GenBank/DDBJ databases">
        <title>Bacterial whole genome sequence for Hymenobacter sp. DH14.</title>
        <authorList>
            <person name="Le V."/>
        </authorList>
    </citation>
    <scope>NUCLEOTIDE SEQUENCE</scope>
    <source>
        <strain evidence="4">DH14</strain>
    </source>
</reference>
<dbReference type="Pfam" id="PF09851">
    <property type="entry name" value="SHOCT"/>
    <property type="match status" value="1"/>
</dbReference>
<evidence type="ECO:0000256" key="2">
    <source>
        <dbReference type="SAM" id="Phobius"/>
    </source>
</evidence>
<evidence type="ECO:0000259" key="3">
    <source>
        <dbReference type="Pfam" id="PF09851"/>
    </source>
</evidence>